<dbReference type="PANTHER" id="PTHR38248:SF2">
    <property type="entry name" value="FUNK1 11"/>
    <property type="match status" value="1"/>
</dbReference>
<dbReference type="Pfam" id="PF17667">
    <property type="entry name" value="Pkinase_fungal"/>
    <property type="match status" value="1"/>
</dbReference>
<keyword evidence="4" id="KW-1185">Reference proteome</keyword>
<dbReference type="Proteomes" id="UP000703269">
    <property type="component" value="Unassembled WGS sequence"/>
</dbReference>
<dbReference type="SUPFAM" id="SSF56112">
    <property type="entry name" value="Protein kinase-like (PK-like)"/>
    <property type="match status" value="1"/>
</dbReference>
<name>A0A9P3GIR3_9APHY</name>
<comment type="caution">
    <text evidence="3">The sequence shown here is derived from an EMBL/GenBank/DDBJ whole genome shotgun (WGS) entry which is preliminary data.</text>
</comment>
<gene>
    <name evidence="3" type="ORF">PsYK624_120580</name>
</gene>
<feature type="compositionally biased region" description="Low complexity" evidence="1">
    <location>
        <begin position="806"/>
        <end position="848"/>
    </location>
</feature>
<dbReference type="GO" id="GO:0004672">
    <property type="term" value="F:protein kinase activity"/>
    <property type="evidence" value="ECO:0007669"/>
    <property type="project" value="InterPro"/>
</dbReference>
<dbReference type="PROSITE" id="PS50011">
    <property type="entry name" value="PROTEIN_KINASE_DOM"/>
    <property type="match status" value="1"/>
</dbReference>
<dbReference type="EMBL" id="BPQB01000053">
    <property type="protein sequence ID" value="GJE95867.1"/>
    <property type="molecule type" value="Genomic_DNA"/>
</dbReference>
<feature type="domain" description="Protein kinase" evidence="2">
    <location>
        <begin position="292"/>
        <end position="728"/>
    </location>
</feature>
<feature type="compositionally biased region" description="Polar residues" evidence="1">
    <location>
        <begin position="31"/>
        <end position="56"/>
    </location>
</feature>
<evidence type="ECO:0000313" key="4">
    <source>
        <dbReference type="Proteomes" id="UP000703269"/>
    </source>
</evidence>
<dbReference type="GO" id="GO:0005524">
    <property type="term" value="F:ATP binding"/>
    <property type="evidence" value="ECO:0007669"/>
    <property type="project" value="InterPro"/>
</dbReference>
<dbReference type="InterPro" id="IPR040976">
    <property type="entry name" value="Pkinase_fungal"/>
</dbReference>
<reference evidence="3 4" key="1">
    <citation type="submission" date="2021-08" db="EMBL/GenBank/DDBJ databases">
        <title>Draft Genome Sequence of Phanerochaete sordida strain YK-624.</title>
        <authorList>
            <person name="Mori T."/>
            <person name="Dohra H."/>
            <person name="Suzuki T."/>
            <person name="Kawagishi H."/>
            <person name="Hirai H."/>
        </authorList>
    </citation>
    <scope>NUCLEOTIDE SEQUENCE [LARGE SCALE GENOMIC DNA]</scope>
    <source>
        <strain evidence="3 4">YK-624</strain>
    </source>
</reference>
<accession>A0A9P3GIR3</accession>
<sequence length="865" mass="96887">MDTDGEDPGRSVPRDSGFFDYTPTIDGPESFKTQASATSSSPNALPKSTTSATPDADLTASQNQVLLDLWEQVPEVELGWFQQNLLPKLHKDINIRKTLEKLNNNRSAVENDRWAMFKQYPLRSAADKENIVFSPFPQLVDKICQTAGMSGKRRTVRFECIPNTTPGQTTRPNSSRPDAAAMLEIPQPGSKHKPGDIRWIDVVAPGEFKKSPSEADKNRKQMLWQLAYIMREDPRRRFVHGFTIEDNEMRLWFCSRSNAIVSKPFDFMKDRHSTVLFILSITYGSPTELGFDESIRRLPDGQFDIDVRDNQGGVNTYRTIKVLSNIGADALRGRGTRVWLVNPLTRAGRCDRKRQYVLKDCWIDSDRTNEGDLMNSVLTTAAGHLQEHLNQILLHPITHGRVYAGEVEDHTHNVMFRGAPLPNLLDAIYVRESPLHVKTNVVSSLRVQGAMAPEKAGKKAPPRYSGKIHYRIVYREVGKTLRGVESMSEVFDHLVGVIRGVALLEFCGWIHRDISVGNILVVKEKDQQPDLLYKHIKIADIEYAKRLDDSQQPHGIRTGTIYFMSTEVEAHEYSYRKLIFQAMKPPTSMWFTQITKTPPRPTAVELPGPEIPPFRHNGLHDGESVFWLGLYLLLTSVLARRGKDGKLVADEADAHYQAAQRAFAWKVFAEPGVRARIMTVEGALLADTANLDPRIQKVLTSLDEMRKQILQTYRVVEGKLHEPPHRLVFDDPEFNPQVMFSAMATRFEQIAAYLKDDDILVLTDADAIKEVDDGLKAELWLKKKRTVPGGEGGDDERERKRSRVDSASVPGPSTSGSVASSSGASGSYQSGASAPPDSDASSAEASSSHVDTQVTPKGKGKRRQR</sequence>
<evidence type="ECO:0000256" key="1">
    <source>
        <dbReference type="SAM" id="MobiDB-lite"/>
    </source>
</evidence>
<keyword evidence="3" id="KW-0418">Kinase</keyword>
<feature type="region of interest" description="Disordered" evidence="1">
    <location>
        <begin position="785"/>
        <end position="865"/>
    </location>
</feature>
<dbReference type="InterPro" id="IPR000719">
    <property type="entry name" value="Prot_kinase_dom"/>
</dbReference>
<organism evidence="3 4">
    <name type="scientific">Phanerochaete sordida</name>
    <dbReference type="NCBI Taxonomy" id="48140"/>
    <lineage>
        <taxon>Eukaryota</taxon>
        <taxon>Fungi</taxon>
        <taxon>Dikarya</taxon>
        <taxon>Basidiomycota</taxon>
        <taxon>Agaricomycotina</taxon>
        <taxon>Agaricomycetes</taxon>
        <taxon>Polyporales</taxon>
        <taxon>Phanerochaetaceae</taxon>
        <taxon>Phanerochaete</taxon>
    </lineage>
</organism>
<evidence type="ECO:0000259" key="2">
    <source>
        <dbReference type="PROSITE" id="PS50011"/>
    </source>
</evidence>
<evidence type="ECO:0000313" key="3">
    <source>
        <dbReference type="EMBL" id="GJE95867.1"/>
    </source>
</evidence>
<dbReference type="Gene3D" id="1.10.510.10">
    <property type="entry name" value="Transferase(Phosphotransferase) domain 1"/>
    <property type="match status" value="1"/>
</dbReference>
<dbReference type="OrthoDB" id="2803898at2759"/>
<proteinExistence type="predicted"/>
<dbReference type="PANTHER" id="PTHR38248">
    <property type="entry name" value="FUNK1 6"/>
    <property type="match status" value="1"/>
</dbReference>
<dbReference type="InterPro" id="IPR011009">
    <property type="entry name" value="Kinase-like_dom_sf"/>
</dbReference>
<feature type="region of interest" description="Disordered" evidence="1">
    <location>
        <begin position="1"/>
        <end position="56"/>
    </location>
</feature>
<protein>
    <submittedName>
        <fullName evidence="3">Fungal protein kinase domain-containing protein</fullName>
    </submittedName>
</protein>
<keyword evidence="3" id="KW-0808">Transferase</keyword>
<dbReference type="AlphaFoldDB" id="A0A9P3GIR3"/>